<dbReference type="PIRSF" id="PIRSF005917">
    <property type="entry name" value="MTase_YraL"/>
    <property type="match status" value="1"/>
</dbReference>
<dbReference type="OrthoDB" id="9809084at2"/>
<dbReference type="EC" id="2.1.1.198" evidence="6"/>
<dbReference type="AlphaFoldDB" id="A0A437S519"/>
<comment type="subcellular location">
    <subcellularLocation>
        <location evidence="6">Cytoplasm</location>
    </subcellularLocation>
</comment>
<sequence>MIYFCPTPIGNLSDITKRTLEVLNSVDIIAAEDTRVSLKLLNNYNIKKKLISYHKFNESSQSDYIIELSKENDIAIITDAGLPGISDPGEILIRKLIEEDIEFQVLPGPNAALTALVYSGLSTEHFLFYGFLNSRSSLRKKELLELKPLKYTLIFYESPHRLKESLEDIYEVFGNRKISISRELTKFYEETVRGELSQILDNIESIKLKGEFVIVVEGKQEEDINFNISELLREKLKEGMKKSQAVKEISKEYGISKNEVYKISLEVDEDD</sequence>
<proteinExistence type="inferred from homology"/>
<dbReference type="PANTHER" id="PTHR46111">
    <property type="entry name" value="RIBOSOMAL RNA SMALL SUBUNIT METHYLTRANSFERASE I"/>
    <property type="match status" value="1"/>
</dbReference>
<dbReference type="FunFam" id="3.30.950.10:FF:000002">
    <property type="entry name" value="Ribosomal RNA small subunit methyltransferase I"/>
    <property type="match status" value="1"/>
</dbReference>
<dbReference type="InterPro" id="IPR008189">
    <property type="entry name" value="rRNA_ssu_MeTfrase_I"/>
</dbReference>
<dbReference type="InterPro" id="IPR035996">
    <property type="entry name" value="4pyrrol_Methylase_sf"/>
</dbReference>
<dbReference type="PANTHER" id="PTHR46111:SF1">
    <property type="entry name" value="RIBOSOMAL RNA SMALL SUBUNIT METHYLTRANSFERASE I"/>
    <property type="match status" value="1"/>
</dbReference>
<dbReference type="RefSeq" id="WP_127725115.1">
    <property type="nucleotide sequence ID" value="NZ_RLIH01000015.1"/>
</dbReference>
<evidence type="ECO:0000256" key="3">
    <source>
        <dbReference type="ARBA" id="ARBA00022603"/>
    </source>
</evidence>
<comment type="function">
    <text evidence="6">Catalyzes the 2'-O-methylation of the ribose of cytidine 1402 (C1402) in 16S rRNA.</text>
</comment>
<keyword evidence="3 6" id="KW-0489">Methyltransferase</keyword>
<gene>
    <name evidence="6 8" type="primary">rsmI</name>
    <name evidence="8" type="ORF">EF514_09020</name>
</gene>
<evidence type="ECO:0000256" key="1">
    <source>
        <dbReference type="ARBA" id="ARBA00022490"/>
    </source>
</evidence>
<evidence type="ECO:0000313" key="9">
    <source>
        <dbReference type="Proteomes" id="UP000288812"/>
    </source>
</evidence>
<protein>
    <recommendedName>
        <fullName evidence="6">Ribosomal RNA small subunit methyltransferase I</fullName>
        <ecNumber evidence="6">2.1.1.198</ecNumber>
    </recommendedName>
    <alternativeName>
        <fullName evidence="6">16S rRNA 2'-O-ribose C1402 methyltransferase</fullName>
    </alternativeName>
    <alternativeName>
        <fullName evidence="6">rRNA (cytidine-2'-O-)-methyltransferase RsmI</fullName>
    </alternativeName>
</protein>
<evidence type="ECO:0000259" key="7">
    <source>
        <dbReference type="Pfam" id="PF00590"/>
    </source>
</evidence>
<evidence type="ECO:0000256" key="5">
    <source>
        <dbReference type="ARBA" id="ARBA00022691"/>
    </source>
</evidence>
<dbReference type="Gene3D" id="3.40.1010.10">
    <property type="entry name" value="Cobalt-precorrin-4 Transmethylase, Domain 1"/>
    <property type="match status" value="1"/>
</dbReference>
<dbReference type="InterPro" id="IPR000878">
    <property type="entry name" value="4pyrrol_Mease"/>
</dbReference>
<keyword evidence="1 6" id="KW-0963">Cytoplasm</keyword>
<name>A0A437S519_9FIRM</name>
<reference evidence="8 9" key="1">
    <citation type="submission" date="2018-11" db="EMBL/GenBank/DDBJ databases">
        <title>Genome sequencing and assembly of Anaerosphaera sp. nov., GS7-6-2.</title>
        <authorList>
            <person name="Rettenmaier R."/>
            <person name="Liebl W."/>
            <person name="Zverlov V."/>
        </authorList>
    </citation>
    <scope>NUCLEOTIDE SEQUENCE [LARGE SCALE GENOMIC DNA]</scope>
    <source>
        <strain evidence="8 9">GS7-6-2</strain>
    </source>
</reference>
<feature type="domain" description="Tetrapyrrole methylase" evidence="7">
    <location>
        <begin position="1"/>
        <end position="199"/>
    </location>
</feature>
<evidence type="ECO:0000256" key="2">
    <source>
        <dbReference type="ARBA" id="ARBA00022552"/>
    </source>
</evidence>
<comment type="similarity">
    <text evidence="6">Belongs to the methyltransferase superfamily. RsmI family.</text>
</comment>
<dbReference type="InterPro" id="IPR014776">
    <property type="entry name" value="4pyrrole_Mease_sub2"/>
</dbReference>
<dbReference type="CDD" id="cd11648">
    <property type="entry name" value="RsmI"/>
    <property type="match status" value="1"/>
</dbReference>
<keyword evidence="4 6" id="KW-0808">Transferase</keyword>
<dbReference type="SUPFAM" id="SSF53790">
    <property type="entry name" value="Tetrapyrrole methylase"/>
    <property type="match status" value="1"/>
</dbReference>
<dbReference type="GO" id="GO:0070677">
    <property type="term" value="F:rRNA (cytosine-2'-O-)-methyltransferase activity"/>
    <property type="evidence" value="ECO:0007669"/>
    <property type="project" value="UniProtKB-UniRule"/>
</dbReference>
<keyword evidence="2 6" id="KW-0698">rRNA processing</keyword>
<evidence type="ECO:0000256" key="6">
    <source>
        <dbReference type="HAMAP-Rule" id="MF_01877"/>
    </source>
</evidence>
<dbReference type="InterPro" id="IPR014777">
    <property type="entry name" value="4pyrrole_Mease_sub1"/>
</dbReference>
<dbReference type="Gene3D" id="3.30.950.10">
    <property type="entry name" value="Methyltransferase, Cobalt-precorrin-4 Transmethylase, Domain 2"/>
    <property type="match status" value="1"/>
</dbReference>
<comment type="catalytic activity">
    <reaction evidence="6">
        <text>cytidine(1402) in 16S rRNA + S-adenosyl-L-methionine = 2'-O-methylcytidine(1402) in 16S rRNA + S-adenosyl-L-homocysteine + H(+)</text>
        <dbReference type="Rhea" id="RHEA:42924"/>
        <dbReference type="Rhea" id="RHEA-COMP:10285"/>
        <dbReference type="Rhea" id="RHEA-COMP:10286"/>
        <dbReference type="ChEBI" id="CHEBI:15378"/>
        <dbReference type="ChEBI" id="CHEBI:57856"/>
        <dbReference type="ChEBI" id="CHEBI:59789"/>
        <dbReference type="ChEBI" id="CHEBI:74495"/>
        <dbReference type="ChEBI" id="CHEBI:82748"/>
        <dbReference type="EC" id="2.1.1.198"/>
    </reaction>
</comment>
<dbReference type="Proteomes" id="UP000288812">
    <property type="component" value="Unassembled WGS sequence"/>
</dbReference>
<evidence type="ECO:0000256" key="4">
    <source>
        <dbReference type="ARBA" id="ARBA00022679"/>
    </source>
</evidence>
<dbReference type="GO" id="GO:0005737">
    <property type="term" value="C:cytoplasm"/>
    <property type="evidence" value="ECO:0007669"/>
    <property type="project" value="UniProtKB-SubCell"/>
</dbReference>
<dbReference type="EMBL" id="RLIH01000015">
    <property type="protein sequence ID" value="RVU54115.1"/>
    <property type="molecule type" value="Genomic_DNA"/>
</dbReference>
<dbReference type="HAMAP" id="MF_01877">
    <property type="entry name" value="16SrRNA_methyltr_I"/>
    <property type="match status" value="1"/>
</dbReference>
<organism evidence="8 9">
    <name type="scientific">Anaerosphaera multitolerans</name>
    <dbReference type="NCBI Taxonomy" id="2487351"/>
    <lineage>
        <taxon>Bacteria</taxon>
        <taxon>Bacillati</taxon>
        <taxon>Bacillota</taxon>
        <taxon>Tissierellia</taxon>
        <taxon>Tissierellales</taxon>
        <taxon>Peptoniphilaceae</taxon>
        <taxon>Anaerosphaera</taxon>
    </lineage>
</organism>
<dbReference type="Pfam" id="PF00590">
    <property type="entry name" value="TP_methylase"/>
    <property type="match status" value="1"/>
</dbReference>
<evidence type="ECO:0000313" key="8">
    <source>
        <dbReference type="EMBL" id="RVU54115.1"/>
    </source>
</evidence>
<keyword evidence="5 6" id="KW-0949">S-adenosyl-L-methionine</keyword>
<dbReference type="Gene3D" id="1.10.10.60">
    <property type="entry name" value="Homeodomain-like"/>
    <property type="match status" value="1"/>
</dbReference>
<comment type="caution">
    <text evidence="8">The sequence shown here is derived from an EMBL/GenBank/DDBJ whole genome shotgun (WGS) entry which is preliminary data.</text>
</comment>
<dbReference type="NCBIfam" id="TIGR00096">
    <property type="entry name" value="16S rRNA (cytidine(1402)-2'-O)-methyltransferase"/>
    <property type="match status" value="1"/>
</dbReference>
<keyword evidence="9" id="KW-1185">Reference proteome</keyword>
<accession>A0A437S519</accession>